<evidence type="ECO:0000256" key="1">
    <source>
        <dbReference type="SAM" id="MobiDB-lite"/>
    </source>
</evidence>
<dbReference type="InterPro" id="IPR015940">
    <property type="entry name" value="UBA"/>
</dbReference>
<name>A0A8S3ZXC6_9EUPU</name>
<reference evidence="3" key="1">
    <citation type="submission" date="2021-04" db="EMBL/GenBank/DDBJ databases">
        <authorList>
            <consortium name="Molecular Ecology Group"/>
        </authorList>
    </citation>
    <scope>NUCLEOTIDE SEQUENCE</scope>
</reference>
<organism evidence="3 4">
    <name type="scientific">Candidula unifasciata</name>
    <dbReference type="NCBI Taxonomy" id="100452"/>
    <lineage>
        <taxon>Eukaryota</taxon>
        <taxon>Metazoa</taxon>
        <taxon>Spiralia</taxon>
        <taxon>Lophotrochozoa</taxon>
        <taxon>Mollusca</taxon>
        <taxon>Gastropoda</taxon>
        <taxon>Heterobranchia</taxon>
        <taxon>Euthyneura</taxon>
        <taxon>Panpulmonata</taxon>
        <taxon>Eupulmonata</taxon>
        <taxon>Stylommatophora</taxon>
        <taxon>Helicina</taxon>
        <taxon>Helicoidea</taxon>
        <taxon>Geomitridae</taxon>
        <taxon>Candidula</taxon>
    </lineage>
</organism>
<feature type="region of interest" description="Disordered" evidence="1">
    <location>
        <begin position="1"/>
        <end position="94"/>
    </location>
</feature>
<dbReference type="EMBL" id="CAJHNH020006268">
    <property type="protein sequence ID" value="CAG5133524.1"/>
    <property type="molecule type" value="Genomic_DNA"/>
</dbReference>
<dbReference type="PROSITE" id="PS50030">
    <property type="entry name" value="UBA"/>
    <property type="match status" value="1"/>
</dbReference>
<keyword evidence="4" id="KW-1185">Reference proteome</keyword>
<dbReference type="OrthoDB" id="5600252at2759"/>
<dbReference type="InterPro" id="IPR009060">
    <property type="entry name" value="UBA-like_sf"/>
</dbReference>
<accession>A0A8S3ZXC6</accession>
<evidence type="ECO:0000259" key="2">
    <source>
        <dbReference type="PROSITE" id="PS50030"/>
    </source>
</evidence>
<dbReference type="SMART" id="SM00165">
    <property type="entry name" value="UBA"/>
    <property type="match status" value="1"/>
</dbReference>
<proteinExistence type="predicted"/>
<feature type="compositionally biased region" description="Gly residues" evidence="1">
    <location>
        <begin position="13"/>
        <end position="34"/>
    </location>
</feature>
<dbReference type="Proteomes" id="UP000678393">
    <property type="component" value="Unassembled WGS sequence"/>
</dbReference>
<dbReference type="Gene3D" id="1.10.8.10">
    <property type="entry name" value="DNA helicase RuvA subunit, C-terminal domain"/>
    <property type="match status" value="1"/>
</dbReference>
<feature type="compositionally biased region" description="Acidic residues" evidence="1">
    <location>
        <begin position="136"/>
        <end position="151"/>
    </location>
</feature>
<feature type="compositionally biased region" description="Basic and acidic residues" evidence="1">
    <location>
        <begin position="72"/>
        <end position="81"/>
    </location>
</feature>
<evidence type="ECO:0000313" key="3">
    <source>
        <dbReference type="EMBL" id="CAG5133524.1"/>
    </source>
</evidence>
<evidence type="ECO:0000313" key="4">
    <source>
        <dbReference type="Proteomes" id="UP000678393"/>
    </source>
</evidence>
<feature type="compositionally biased region" description="Basic residues" evidence="1">
    <location>
        <begin position="1"/>
        <end position="11"/>
    </location>
</feature>
<gene>
    <name evidence="3" type="ORF">CUNI_LOCUS19082</name>
</gene>
<dbReference type="AlphaFoldDB" id="A0A8S3ZXC6"/>
<protein>
    <recommendedName>
        <fullName evidence="2">UBA domain-containing protein</fullName>
    </recommendedName>
</protein>
<feature type="domain" description="UBA" evidence="2">
    <location>
        <begin position="184"/>
        <end position="233"/>
    </location>
</feature>
<sequence>MNRSVGRKRGQPNRGGGRANRAGGQRGRGRGGPRGSVAPRGAGGRGGWSSSRKGGLDLDDSLDGPVLNDPYYDSHEEDHRSFGTKRGRGQGSFPKVKVEMQQLDMTKENQMMVKDTLLSLQSGDRDGEFSFTDQGMDYEDDGEDDDGDDDDGPVHDELDPNVENRYWIPDRRLVIQDAVTFNASLNDSKSGAQSNIFAIKKLQRCGFSQDLCQEALQICEGDTGAALEYLLNELFNINLTVSEDEDVGGGQADVDQEILEAREEEMLALQSIYDCDFEECIPNKIWLLNLKLPELHQLLDSRSPIRTREESGETAVSLLP</sequence>
<dbReference type="SUPFAM" id="SSF46934">
    <property type="entry name" value="UBA-like"/>
    <property type="match status" value="1"/>
</dbReference>
<feature type="region of interest" description="Disordered" evidence="1">
    <location>
        <begin position="123"/>
        <end position="160"/>
    </location>
</feature>
<comment type="caution">
    <text evidence="3">The sequence shown here is derived from an EMBL/GenBank/DDBJ whole genome shotgun (WGS) entry which is preliminary data.</text>
</comment>